<comment type="caution">
    <text evidence="2">The sequence shown here is derived from an EMBL/GenBank/DDBJ whole genome shotgun (WGS) entry which is preliminary data.</text>
</comment>
<gene>
    <name evidence="3" type="ORF">HINF_LOCUS42234</name>
    <name evidence="4" type="ORF">HINF_LOCUS42237</name>
    <name evidence="1" type="ORF">HINF_LOCUS59602</name>
    <name evidence="2" type="ORF">HINF_LOCUS59605</name>
</gene>
<dbReference type="AlphaFoldDB" id="A0AA86RSX3"/>
<reference evidence="3 5" key="2">
    <citation type="submission" date="2024-07" db="EMBL/GenBank/DDBJ databases">
        <authorList>
            <person name="Akdeniz Z."/>
        </authorList>
    </citation>
    <scope>NUCLEOTIDE SEQUENCE [LARGE SCALE GENOMIC DNA]</scope>
</reference>
<evidence type="ECO:0000313" key="3">
    <source>
        <dbReference type="EMBL" id="CAL6047491.1"/>
    </source>
</evidence>
<keyword evidence="5" id="KW-1185">Reference proteome</keyword>
<evidence type="ECO:0000313" key="1">
    <source>
        <dbReference type="EMBL" id="CAI9971957.1"/>
    </source>
</evidence>
<dbReference type="EMBL" id="CATOUU010001099">
    <property type="protein sequence ID" value="CAI9971957.1"/>
    <property type="molecule type" value="Genomic_DNA"/>
</dbReference>
<organism evidence="2">
    <name type="scientific">Hexamita inflata</name>
    <dbReference type="NCBI Taxonomy" id="28002"/>
    <lineage>
        <taxon>Eukaryota</taxon>
        <taxon>Metamonada</taxon>
        <taxon>Diplomonadida</taxon>
        <taxon>Hexamitidae</taxon>
        <taxon>Hexamitinae</taxon>
        <taxon>Hexamita</taxon>
    </lineage>
</organism>
<dbReference type="EMBL" id="CAXDID020000171">
    <property type="protein sequence ID" value="CAL6047497.1"/>
    <property type="molecule type" value="Genomic_DNA"/>
</dbReference>
<evidence type="ECO:0000313" key="5">
    <source>
        <dbReference type="Proteomes" id="UP001642409"/>
    </source>
</evidence>
<name>A0AA86RSX3_9EUKA</name>
<dbReference type="Proteomes" id="UP001642409">
    <property type="component" value="Unassembled WGS sequence"/>
</dbReference>
<dbReference type="EMBL" id="CAXDID020000171">
    <property type="protein sequence ID" value="CAL6047491.1"/>
    <property type="molecule type" value="Genomic_DNA"/>
</dbReference>
<evidence type="ECO:0000313" key="2">
    <source>
        <dbReference type="EMBL" id="CAI9971960.1"/>
    </source>
</evidence>
<dbReference type="EMBL" id="CATOUU010001099">
    <property type="protein sequence ID" value="CAI9971960.1"/>
    <property type="molecule type" value="Genomic_DNA"/>
</dbReference>
<evidence type="ECO:0000313" key="4">
    <source>
        <dbReference type="EMBL" id="CAL6047497.1"/>
    </source>
</evidence>
<proteinExistence type="predicted"/>
<accession>A0AA86RSX3</accession>
<protein>
    <submittedName>
        <fullName evidence="3">Hypothetical_protein</fullName>
    </submittedName>
</protein>
<sequence length="343" mass="37913">MDVTIYNLHSNVECQLLVSASALISYNINCTLYISQIAIYNSTIRANSINTLVELSVLAAGIIGIDNYYNYKGNQNGNTFTNINNIKIANTTIKAYSQFQESYAAGIHAWSYQSFNQVSNINIINTNISCSGIKHLRNGGIYAVLYYSFSKLNGINIISSSLNADTIQDPINANFNIYSGYIMGTQWIQSNIELFSTHISNSNISTTGNIYVVQAACLIGVVRGNTSIQDIQISNIFMNLSGTIIVASTLISSFDHNLQYMNYLTIYNMNVQTVTMITQNSVQNQIKFIASSFNSLSDSKITITIKNSMSLGYSSVNGNRIQNCDQLQILDVNNVYQVTDRGC</sequence>
<reference evidence="2" key="1">
    <citation type="submission" date="2023-06" db="EMBL/GenBank/DDBJ databases">
        <authorList>
            <person name="Kurt Z."/>
        </authorList>
    </citation>
    <scope>NUCLEOTIDE SEQUENCE</scope>
</reference>